<evidence type="ECO:0000256" key="9">
    <source>
        <dbReference type="ARBA" id="ARBA00023136"/>
    </source>
</evidence>
<comment type="caution">
    <text evidence="11">The sequence shown here is derived from an EMBL/GenBank/DDBJ whole genome shotgun (WGS) entry which is preliminary data.</text>
</comment>
<feature type="transmembrane region" description="Helical" evidence="10">
    <location>
        <begin position="12"/>
        <end position="29"/>
    </location>
</feature>
<evidence type="ECO:0000256" key="8">
    <source>
        <dbReference type="ARBA" id="ARBA00022989"/>
    </source>
</evidence>
<dbReference type="Proteomes" id="UP001528411">
    <property type="component" value="Unassembled WGS sequence"/>
</dbReference>
<gene>
    <name evidence="11" type="primary">pnuC</name>
    <name evidence="11" type="ORF">PN838_14430</name>
</gene>
<evidence type="ECO:0000256" key="10">
    <source>
        <dbReference type="SAM" id="Phobius"/>
    </source>
</evidence>
<sequence length="219" mass="25440">MIDGVLAGFEAMSIWEYIAAILSLVYVILAIKQNSWCWPAAFVSTAIYTLLFWHGALLMESLLNFYYMLMAVFGFHQWRTVDKCAEENAIFEDITTVKPIISWRMASHIKYIAVISLMVLVVGFMLDNFTHANMAYLDTFTTVFALFATYLLTQKVLENWLYWVVIDIASLFLYVTQGYYPTVVLFMLYTLFAAHGYVSWRKLYIKEQETDDNELLDHA</sequence>
<feature type="transmembrane region" description="Helical" evidence="10">
    <location>
        <begin position="160"/>
        <end position="177"/>
    </location>
</feature>
<dbReference type="EMBL" id="JAQOMS010000002">
    <property type="protein sequence ID" value="MDC2889756.1"/>
    <property type="molecule type" value="Genomic_DNA"/>
</dbReference>
<feature type="transmembrane region" description="Helical" evidence="10">
    <location>
        <begin position="183"/>
        <end position="200"/>
    </location>
</feature>
<evidence type="ECO:0000256" key="5">
    <source>
        <dbReference type="ARBA" id="ARBA00022448"/>
    </source>
</evidence>
<dbReference type="Pfam" id="PF04973">
    <property type="entry name" value="NMN_transporter"/>
    <property type="match status" value="1"/>
</dbReference>
<name>A0ABT5FDX9_9GAMM</name>
<dbReference type="RefSeq" id="WP_272181129.1">
    <property type="nucleotide sequence ID" value="NZ_JAQOMS010000002.1"/>
</dbReference>
<evidence type="ECO:0000256" key="6">
    <source>
        <dbReference type="ARBA" id="ARBA00022475"/>
    </source>
</evidence>
<dbReference type="PANTHER" id="PTHR36122">
    <property type="entry name" value="NICOTINAMIDE RIBOSIDE TRANSPORTER PNUC"/>
    <property type="match status" value="1"/>
</dbReference>
<evidence type="ECO:0000313" key="12">
    <source>
        <dbReference type="Proteomes" id="UP001528411"/>
    </source>
</evidence>
<evidence type="ECO:0000256" key="2">
    <source>
        <dbReference type="ARBA" id="ARBA00004651"/>
    </source>
</evidence>
<dbReference type="PANTHER" id="PTHR36122:SF2">
    <property type="entry name" value="NICOTINAMIDE RIBOSIDE TRANSPORTER PNUC"/>
    <property type="match status" value="1"/>
</dbReference>
<dbReference type="InterPro" id="IPR006419">
    <property type="entry name" value="NMN_transpt_PnuC"/>
</dbReference>
<reference evidence="11 12" key="1">
    <citation type="submission" date="2023-01" db="EMBL/GenBank/DDBJ databases">
        <title>Psychrosphaera sp. nov., isolated from marine algae.</title>
        <authorList>
            <person name="Bayburt H."/>
            <person name="Choi B.J."/>
            <person name="Kim J.M."/>
            <person name="Choi D.G."/>
            <person name="Jeon C.O."/>
        </authorList>
    </citation>
    <scope>NUCLEOTIDE SEQUENCE [LARGE SCALE GENOMIC DNA]</scope>
    <source>
        <strain evidence="11 12">G1-22</strain>
    </source>
</reference>
<comment type="similarity">
    <text evidence="3">Belongs to the nicotinamide ribonucleoside (NR) uptake permease (TC 4.B.1) family.</text>
</comment>
<feature type="transmembrane region" description="Helical" evidence="10">
    <location>
        <begin position="108"/>
        <end position="126"/>
    </location>
</feature>
<accession>A0ABT5FDX9</accession>
<feature type="transmembrane region" description="Helical" evidence="10">
    <location>
        <begin position="132"/>
        <end position="153"/>
    </location>
</feature>
<feature type="transmembrane region" description="Helical" evidence="10">
    <location>
        <begin position="62"/>
        <end position="78"/>
    </location>
</feature>
<keyword evidence="12" id="KW-1185">Reference proteome</keyword>
<keyword evidence="5" id="KW-0813">Transport</keyword>
<evidence type="ECO:0000256" key="7">
    <source>
        <dbReference type="ARBA" id="ARBA00022692"/>
    </source>
</evidence>
<dbReference type="NCBIfam" id="TIGR01528">
    <property type="entry name" value="NMN_trans_PnuC"/>
    <property type="match status" value="1"/>
</dbReference>
<evidence type="ECO:0000256" key="4">
    <source>
        <dbReference type="ARBA" id="ARBA00017522"/>
    </source>
</evidence>
<protein>
    <recommendedName>
        <fullName evidence="4">Nicotinamide riboside transporter PnuC</fullName>
    </recommendedName>
</protein>
<comment type="function">
    <text evidence="1">Required for nicotinamide riboside transport across the inner membrane.</text>
</comment>
<keyword evidence="9 10" id="KW-0472">Membrane</keyword>
<comment type="subcellular location">
    <subcellularLocation>
        <location evidence="2">Cell membrane</location>
        <topology evidence="2">Multi-pass membrane protein</topology>
    </subcellularLocation>
</comment>
<keyword evidence="7 10" id="KW-0812">Transmembrane</keyword>
<evidence type="ECO:0000256" key="1">
    <source>
        <dbReference type="ARBA" id="ARBA00002672"/>
    </source>
</evidence>
<keyword evidence="6" id="KW-1003">Cell membrane</keyword>
<evidence type="ECO:0000256" key="3">
    <source>
        <dbReference type="ARBA" id="ARBA00006669"/>
    </source>
</evidence>
<evidence type="ECO:0000313" key="11">
    <source>
        <dbReference type="EMBL" id="MDC2889756.1"/>
    </source>
</evidence>
<organism evidence="11 12">
    <name type="scientific">Psychrosphaera algicola</name>
    <dbReference type="NCBI Taxonomy" id="3023714"/>
    <lineage>
        <taxon>Bacteria</taxon>
        <taxon>Pseudomonadati</taxon>
        <taxon>Pseudomonadota</taxon>
        <taxon>Gammaproteobacteria</taxon>
        <taxon>Alteromonadales</taxon>
        <taxon>Pseudoalteromonadaceae</taxon>
        <taxon>Psychrosphaera</taxon>
    </lineage>
</organism>
<proteinExistence type="inferred from homology"/>
<keyword evidence="8 10" id="KW-1133">Transmembrane helix</keyword>